<dbReference type="GO" id="GO:0004252">
    <property type="term" value="F:serine-type endopeptidase activity"/>
    <property type="evidence" value="ECO:0007669"/>
    <property type="project" value="InterPro"/>
</dbReference>
<accession>A0A399G1N6</accession>
<dbReference type="InterPro" id="IPR051201">
    <property type="entry name" value="Chloro_Bact_Ser_Proteases"/>
</dbReference>
<dbReference type="PANTHER" id="PTHR43343:SF3">
    <property type="entry name" value="PROTEASE DO-LIKE 8, CHLOROPLASTIC"/>
    <property type="match status" value="1"/>
</dbReference>
<feature type="region of interest" description="Disordered" evidence="4">
    <location>
        <begin position="1"/>
        <end position="212"/>
    </location>
</feature>
<dbReference type="InterPro" id="IPR001940">
    <property type="entry name" value="Peptidase_S1C"/>
</dbReference>
<reference evidence="5" key="1">
    <citation type="submission" date="2020-10" db="EMBL/GenBank/DDBJ databases">
        <title>De novo genome project of the cellulose decomposer Thermobifida halotolerans type strain.</title>
        <authorList>
            <person name="Nagy I."/>
            <person name="Horvath B."/>
            <person name="Kukolya J."/>
            <person name="Nagy I."/>
            <person name="Orsini M."/>
        </authorList>
    </citation>
    <scope>NUCLEOTIDE SEQUENCE</scope>
    <source>
        <strain evidence="5">DSM 44931</strain>
    </source>
</reference>
<keyword evidence="3" id="KW-0378">Hydrolase</keyword>
<dbReference type="KEGG" id="thao:NI17_022320"/>
<dbReference type="SUPFAM" id="SSF50156">
    <property type="entry name" value="PDZ domain-like"/>
    <property type="match status" value="1"/>
</dbReference>
<evidence type="ECO:0000256" key="2">
    <source>
        <dbReference type="ARBA" id="ARBA00022670"/>
    </source>
</evidence>
<keyword evidence="2" id="KW-0645">Protease</keyword>
<feature type="compositionally biased region" description="Low complexity" evidence="4">
    <location>
        <begin position="198"/>
        <end position="207"/>
    </location>
</feature>
<dbReference type="OrthoDB" id="9758917at2"/>
<name>A0A399G1N6_9ACTN</name>
<dbReference type="InterPro" id="IPR043504">
    <property type="entry name" value="Peptidase_S1_PA_chymotrypsin"/>
</dbReference>
<dbReference type="EMBL" id="CP063196">
    <property type="protein sequence ID" value="UOE19424.1"/>
    <property type="molecule type" value="Genomic_DNA"/>
</dbReference>
<feature type="compositionally biased region" description="Low complexity" evidence="4">
    <location>
        <begin position="163"/>
        <end position="174"/>
    </location>
</feature>
<dbReference type="InterPro" id="IPR001478">
    <property type="entry name" value="PDZ"/>
</dbReference>
<organism evidence="5 6">
    <name type="scientific">Thermobifida halotolerans</name>
    <dbReference type="NCBI Taxonomy" id="483545"/>
    <lineage>
        <taxon>Bacteria</taxon>
        <taxon>Bacillati</taxon>
        <taxon>Actinomycetota</taxon>
        <taxon>Actinomycetes</taxon>
        <taxon>Streptosporangiales</taxon>
        <taxon>Nocardiopsidaceae</taxon>
        <taxon>Thermobifida</taxon>
    </lineage>
</organism>
<comment type="similarity">
    <text evidence="1">Belongs to the peptidase S1C family.</text>
</comment>
<evidence type="ECO:0000256" key="3">
    <source>
        <dbReference type="ARBA" id="ARBA00022801"/>
    </source>
</evidence>
<keyword evidence="6" id="KW-1185">Reference proteome</keyword>
<feature type="region of interest" description="Disordered" evidence="4">
    <location>
        <begin position="383"/>
        <end position="410"/>
    </location>
</feature>
<dbReference type="RefSeq" id="WP_068690344.1">
    <property type="nucleotide sequence ID" value="NZ_CP063196.1"/>
</dbReference>
<dbReference type="PRINTS" id="PR00834">
    <property type="entry name" value="PROTEASES2C"/>
</dbReference>
<dbReference type="SMART" id="SM00228">
    <property type="entry name" value="PDZ"/>
    <property type="match status" value="1"/>
</dbReference>
<dbReference type="Proteomes" id="UP000265719">
    <property type="component" value="Chromosome"/>
</dbReference>
<evidence type="ECO:0000256" key="4">
    <source>
        <dbReference type="SAM" id="MobiDB-lite"/>
    </source>
</evidence>
<dbReference type="Gene3D" id="2.30.42.10">
    <property type="match status" value="1"/>
</dbReference>
<evidence type="ECO:0000313" key="6">
    <source>
        <dbReference type="Proteomes" id="UP000265719"/>
    </source>
</evidence>
<dbReference type="GO" id="GO:0006508">
    <property type="term" value="P:proteolysis"/>
    <property type="evidence" value="ECO:0007669"/>
    <property type="project" value="UniProtKB-KW"/>
</dbReference>
<dbReference type="InterPro" id="IPR036034">
    <property type="entry name" value="PDZ_sf"/>
</dbReference>
<dbReference type="PANTHER" id="PTHR43343">
    <property type="entry name" value="PEPTIDASE S12"/>
    <property type="match status" value="1"/>
</dbReference>
<dbReference type="Pfam" id="PF13365">
    <property type="entry name" value="Trypsin_2"/>
    <property type="match status" value="1"/>
</dbReference>
<dbReference type="Pfam" id="PF13180">
    <property type="entry name" value="PDZ_2"/>
    <property type="match status" value="1"/>
</dbReference>
<dbReference type="InterPro" id="IPR009003">
    <property type="entry name" value="Peptidase_S1_PA"/>
</dbReference>
<feature type="compositionally biased region" description="Low complexity" evidence="4">
    <location>
        <begin position="121"/>
        <end position="148"/>
    </location>
</feature>
<evidence type="ECO:0000313" key="5">
    <source>
        <dbReference type="EMBL" id="UOE19424.1"/>
    </source>
</evidence>
<feature type="compositionally biased region" description="Low complexity" evidence="4">
    <location>
        <begin position="94"/>
        <end position="114"/>
    </location>
</feature>
<gene>
    <name evidence="5" type="ORF">NI17_022320</name>
</gene>
<evidence type="ECO:0000256" key="1">
    <source>
        <dbReference type="ARBA" id="ARBA00010541"/>
    </source>
</evidence>
<sequence length="579" mass="57674">MSAIDRGSGSSMEEPERPVGPQADADGRENVTDTGAGEASGSTARSEVPPSSSDAAPAADPHPGQQRETPEVRRSEVPLRPARHQGPFAPGHTAHQPGPGQHAPGQPGPDQSASGPPPSGQHPSGPFGSGQHASGPHSSGPHAPAPSSEWARQPEWFERATAHQVQGHQQHTGGWATPSPRGAFSSHGGGFPPPPHDAPAMPGAAPPETGQRRRGRVVLVAAATALLTSLVVGPAASVATAYLVDGETTNSTSSTSAATGDVSRVADKALPSVVSISTAEGGGSGFIISSDGLIVTNNHVVSGTGEVTVAFNDGSQAEATTVGTDPVSDLAVIQAEGVSGLTPATLGDSDQVAVGARVVAIGAPLGLSGTVTSGVISALERPVNTGVSGQQPDSPFTLPPEGEQDEPQATTSTVIDAIQTDAPINPGNSGGPLMNMDGEVIGINTAIATTSGGGLTQSGSIGLGFAIPINQAKPTIDELVTTGEATYAAIEAAVTVAEDGSGAELVDVTRGGAADQAGLQAGDVIVGVGNRAVTDPNVLIAEIRSHRPGDTVTVTYERDGRTAEAQVTLSAQSSSDIGN</sequence>
<dbReference type="Gene3D" id="2.40.10.10">
    <property type="entry name" value="Trypsin-like serine proteases"/>
    <property type="match status" value="2"/>
</dbReference>
<proteinExistence type="inferred from homology"/>
<feature type="compositionally biased region" description="Low complexity" evidence="4">
    <location>
        <begin position="49"/>
        <end position="61"/>
    </location>
</feature>
<protein>
    <submittedName>
        <fullName evidence="5">Trypsin-like peptidase domain-containing protein</fullName>
    </submittedName>
</protein>
<dbReference type="AlphaFoldDB" id="A0A399G1N6"/>
<dbReference type="SUPFAM" id="SSF50494">
    <property type="entry name" value="Trypsin-like serine proteases"/>
    <property type="match status" value="1"/>
</dbReference>
<feature type="compositionally biased region" description="Polar residues" evidence="4">
    <location>
        <begin position="385"/>
        <end position="394"/>
    </location>
</feature>
<feature type="compositionally biased region" description="Basic and acidic residues" evidence="4">
    <location>
        <begin position="68"/>
        <end position="77"/>
    </location>
</feature>